<protein>
    <submittedName>
        <fullName evidence="9">Chitobiose transport system permease protein</fullName>
    </submittedName>
</protein>
<dbReference type="InterPro" id="IPR035906">
    <property type="entry name" value="MetI-like_sf"/>
</dbReference>
<feature type="transmembrane region" description="Helical" evidence="7">
    <location>
        <begin position="33"/>
        <end position="54"/>
    </location>
</feature>
<comment type="caution">
    <text evidence="9">The sequence shown here is derived from an EMBL/GenBank/DDBJ whole genome shotgun (WGS) entry which is preliminary data.</text>
</comment>
<keyword evidence="2 7" id="KW-0813">Transport</keyword>
<feature type="domain" description="ABC transmembrane type-1" evidence="8">
    <location>
        <begin position="94"/>
        <end position="283"/>
    </location>
</feature>
<dbReference type="PANTHER" id="PTHR43744">
    <property type="entry name" value="ABC TRANSPORTER PERMEASE PROTEIN MG189-RELATED-RELATED"/>
    <property type="match status" value="1"/>
</dbReference>
<dbReference type="CDD" id="cd06261">
    <property type="entry name" value="TM_PBP2"/>
    <property type="match status" value="1"/>
</dbReference>
<feature type="transmembrane region" description="Helical" evidence="7">
    <location>
        <begin position="129"/>
        <end position="150"/>
    </location>
</feature>
<feature type="transmembrane region" description="Helical" evidence="7">
    <location>
        <begin position="262"/>
        <end position="282"/>
    </location>
</feature>
<evidence type="ECO:0000256" key="5">
    <source>
        <dbReference type="ARBA" id="ARBA00022989"/>
    </source>
</evidence>
<reference evidence="9 10" key="1">
    <citation type="submission" date="2023-07" db="EMBL/GenBank/DDBJ databases">
        <title>Sorghum-associated microbial communities from plants grown in Nebraska, USA.</title>
        <authorList>
            <person name="Schachtman D."/>
        </authorList>
    </citation>
    <scope>NUCLEOTIDE SEQUENCE [LARGE SCALE GENOMIC DNA]</scope>
    <source>
        <strain evidence="9 10">BE143</strain>
    </source>
</reference>
<dbReference type="Pfam" id="PF00528">
    <property type="entry name" value="BPD_transp_1"/>
    <property type="match status" value="1"/>
</dbReference>
<keyword evidence="5 7" id="KW-1133">Transmembrane helix</keyword>
<dbReference type="Gene3D" id="1.10.3720.10">
    <property type="entry name" value="MetI-like"/>
    <property type="match status" value="1"/>
</dbReference>
<dbReference type="InterPro" id="IPR000515">
    <property type="entry name" value="MetI-like"/>
</dbReference>
<comment type="similarity">
    <text evidence="7">Belongs to the binding-protein-dependent transport system permease family.</text>
</comment>
<organism evidence="9 10">
    <name type="scientific">Paenibacillus peoriae</name>
    <dbReference type="NCBI Taxonomy" id="59893"/>
    <lineage>
        <taxon>Bacteria</taxon>
        <taxon>Bacillati</taxon>
        <taxon>Bacillota</taxon>
        <taxon>Bacilli</taxon>
        <taxon>Bacillales</taxon>
        <taxon>Paenibacillaceae</taxon>
        <taxon>Paenibacillus</taxon>
    </lineage>
</organism>
<dbReference type="PANTHER" id="PTHR43744:SF3">
    <property type="entry name" value="LACTOSE TRANSPORT SYSTEM PERMEASE PROTEIN LACG"/>
    <property type="match status" value="1"/>
</dbReference>
<evidence type="ECO:0000256" key="4">
    <source>
        <dbReference type="ARBA" id="ARBA00022692"/>
    </source>
</evidence>
<keyword evidence="6 7" id="KW-0472">Membrane</keyword>
<keyword evidence="3" id="KW-1003">Cell membrane</keyword>
<evidence type="ECO:0000256" key="1">
    <source>
        <dbReference type="ARBA" id="ARBA00004651"/>
    </source>
</evidence>
<comment type="subcellular location">
    <subcellularLocation>
        <location evidence="1 7">Cell membrane</location>
        <topology evidence="1 7">Multi-pass membrane protein</topology>
    </subcellularLocation>
</comment>
<sequence>MMNLKDDKMLRSSLPKKESSRIMRSLARMLRMTVIYVLLVLLALFLMGPFLWLLSVSLMPGRNIFSTPPAIFPTFIDFDNYVQVWQFMNFPKYMLNTVIITVLGVVLNVVLASLTGYPLAVFRFKGKNLVFTLLIATMIIPSYTAFIVHYLTIQGLHLGNTYLGVVLPGAVSVFNIFLMRQTFIHIPTDVRDSGKMDGASEFRIWWQLVLPLVKPALAVISLLEAMSFWNSFLWPIVILNDTELYPLAAALTYLNGQFAYNFGWIAAGTMISVLPIIILFLFTQRYYMEGLAGAVKG</sequence>
<gene>
    <name evidence="9" type="ORF">J2W98_004893</name>
</gene>
<accession>A0ABU1QLT1</accession>
<keyword evidence="4 7" id="KW-0812">Transmembrane</keyword>
<evidence type="ECO:0000256" key="2">
    <source>
        <dbReference type="ARBA" id="ARBA00022448"/>
    </source>
</evidence>
<feature type="transmembrane region" description="Helical" evidence="7">
    <location>
        <begin position="204"/>
        <end position="223"/>
    </location>
</feature>
<proteinExistence type="inferred from homology"/>
<dbReference type="Proteomes" id="UP001266807">
    <property type="component" value="Unassembled WGS sequence"/>
</dbReference>
<keyword evidence="10" id="KW-1185">Reference proteome</keyword>
<evidence type="ECO:0000256" key="3">
    <source>
        <dbReference type="ARBA" id="ARBA00022475"/>
    </source>
</evidence>
<dbReference type="SUPFAM" id="SSF161098">
    <property type="entry name" value="MetI-like"/>
    <property type="match status" value="1"/>
</dbReference>
<dbReference type="PROSITE" id="PS50928">
    <property type="entry name" value="ABC_TM1"/>
    <property type="match status" value="1"/>
</dbReference>
<feature type="transmembrane region" description="Helical" evidence="7">
    <location>
        <begin position="162"/>
        <end position="183"/>
    </location>
</feature>
<evidence type="ECO:0000259" key="8">
    <source>
        <dbReference type="PROSITE" id="PS50928"/>
    </source>
</evidence>
<evidence type="ECO:0000256" key="7">
    <source>
        <dbReference type="RuleBase" id="RU363032"/>
    </source>
</evidence>
<name>A0ABU1QLT1_9BACL</name>
<evidence type="ECO:0000313" key="10">
    <source>
        <dbReference type="Proteomes" id="UP001266807"/>
    </source>
</evidence>
<dbReference type="EMBL" id="JAVDUG010000008">
    <property type="protein sequence ID" value="MDR6780596.1"/>
    <property type="molecule type" value="Genomic_DNA"/>
</dbReference>
<evidence type="ECO:0000256" key="6">
    <source>
        <dbReference type="ARBA" id="ARBA00023136"/>
    </source>
</evidence>
<feature type="transmembrane region" description="Helical" evidence="7">
    <location>
        <begin position="93"/>
        <end position="117"/>
    </location>
</feature>
<evidence type="ECO:0000313" key="9">
    <source>
        <dbReference type="EMBL" id="MDR6780596.1"/>
    </source>
</evidence>